<evidence type="ECO:0000259" key="4">
    <source>
        <dbReference type="Pfam" id="PF10531"/>
    </source>
</evidence>
<keyword evidence="2" id="KW-1133">Transmembrane helix</keyword>
<evidence type="ECO:0000259" key="3">
    <source>
        <dbReference type="Pfam" id="PF02563"/>
    </source>
</evidence>
<dbReference type="eggNOG" id="COG1596">
    <property type="taxonomic scope" value="Bacteria"/>
</dbReference>
<dbReference type="RefSeq" id="WP_032527193.1">
    <property type="nucleotide sequence ID" value="NZ_CP138951.1"/>
</dbReference>
<dbReference type="PANTHER" id="PTHR33619:SF3">
    <property type="entry name" value="POLYSACCHARIDE EXPORT PROTEIN GFCE-RELATED"/>
    <property type="match status" value="1"/>
</dbReference>
<dbReference type="EMBL" id="JNAM01000011">
    <property type="protein sequence ID" value="KGF96942.1"/>
    <property type="molecule type" value="Genomic_DNA"/>
</dbReference>
<dbReference type="InterPro" id="IPR049712">
    <property type="entry name" value="Poly_export"/>
</dbReference>
<feature type="domain" description="Soluble ligand binding" evidence="4">
    <location>
        <begin position="260"/>
        <end position="290"/>
    </location>
</feature>
<dbReference type="GO" id="GO:0015159">
    <property type="term" value="F:polysaccharide transmembrane transporter activity"/>
    <property type="evidence" value="ECO:0007669"/>
    <property type="project" value="InterPro"/>
</dbReference>
<keyword evidence="2" id="KW-0812">Transmembrane</keyword>
<evidence type="ECO:0000313" key="6">
    <source>
        <dbReference type="Proteomes" id="UP000030445"/>
    </source>
</evidence>
<organism evidence="5 6">
    <name type="scientific">Prochlorococcus marinus str. MIT 9302</name>
    <dbReference type="NCBI Taxonomy" id="74545"/>
    <lineage>
        <taxon>Bacteria</taxon>
        <taxon>Bacillati</taxon>
        <taxon>Cyanobacteriota</taxon>
        <taxon>Cyanophyceae</taxon>
        <taxon>Synechococcales</taxon>
        <taxon>Prochlorococcaceae</taxon>
        <taxon>Prochlorococcus</taxon>
    </lineage>
</organism>
<dbReference type="InterPro" id="IPR019554">
    <property type="entry name" value="Soluble_ligand-bd"/>
</dbReference>
<keyword evidence="2" id="KW-0472">Membrane</keyword>
<dbReference type="STRING" id="74545.EU96_1581"/>
<dbReference type="Pfam" id="PF02563">
    <property type="entry name" value="Poly_export"/>
    <property type="match status" value="1"/>
</dbReference>
<feature type="domain" description="Soluble ligand binding" evidence="4">
    <location>
        <begin position="173"/>
        <end position="203"/>
    </location>
</feature>
<dbReference type="Gene3D" id="3.10.560.10">
    <property type="entry name" value="Outer membrane lipoprotein wza domain like"/>
    <property type="match status" value="2"/>
</dbReference>
<accession>A0A0A2A4X3</accession>
<reference evidence="6" key="1">
    <citation type="journal article" date="2014" name="Sci. Data">
        <title>Genomes of diverse isolates of the marine cyanobacterium Prochlorococcus.</title>
        <authorList>
            <person name="Biller S."/>
            <person name="Berube P."/>
            <person name="Thompson J."/>
            <person name="Kelly L."/>
            <person name="Roggensack S."/>
            <person name="Awad L."/>
            <person name="Roache-Johnson K."/>
            <person name="Ding H."/>
            <person name="Giovannoni S.J."/>
            <person name="Moore L.R."/>
            <person name="Chisholm S.W."/>
        </authorList>
    </citation>
    <scope>NUCLEOTIDE SEQUENCE [LARGE SCALE GENOMIC DNA]</scope>
    <source>
        <strain evidence="6">MIT 9302</strain>
    </source>
</reference>
<feature type="domain" description="Polysaccharide export protein N-terminal" evidence="3">
    <location>
        <begin position="51"/>
        <end position="123"/>
    </location>
</feature>
<comment type="caution">
    <text evidence="5">The sequence shown here is derived from an EMBL/GenBank/DDBJ whole genome shotgun (WGS) entry which is preliminary data.</text>
</comment>
<name>A0A0A2A4X3_PROMR</name>
<protein>
    <submittedName>
        <fullName evidence="5">Putative polysaccharide export or synthesis protein</fullName>
    </submittedName>
</protein>
<dbReference type="Proteomes" id="UP000030445">
    <property type="component" value="Unassembled WGS sequence"/>
</dbReference>
<feature type="transmembrane region" description="Helical" evidence="2">
    <location>
        <begin position="7"/>
        <end position="26"/>
    </location>
</feature>
<evidence type="ECO:0000313" key="5">
    <source>
        <dbReference type="EMBL" id="KGF96942.1"/>
    </source>
</evidence>
<proteinExistence type="predicted"/>
<evidence type="ECO:0000256" key="2">
    <source>
        <dbReference type="SAM" id="Phobius"/>
    </source>
</evidence>
<dbReference type="OrthoDB" id="9793939at2"/>
<dbReference type="PANTHER" id="PTHR33619">
    <property type="entry name" value="POLYSACCHARIDE EXPORT PROTEIN GFCE-RELATED"/>
    <property type="match status" value="1"/>
</dbReference>
<keyword evidence="1" id="KW-0732">Signal</keyword>
<gene>
    <name evidence="5" type="ORF">EU96_1581</name>
</gene>
<dbReference type="Pfam" id="PF10531">
    <property type="entry name" value="SLBB"/>
    <property type="match status" value="2"/>
</dbReference>
<evidence type="ECO:0000256" key="1">
    <source>
        <dbReference type="ARBA" id="ARBA00022729"/>
    </source>
</evidence>
<sequence length="368" mass="41553">MSYQIKAINKIIVCFLTFTSFSPLIIQEFVKSENNIENKKISNTSNQIIQKSEYILDSGDSVNVFFKGLEIFNNFYTIDDEGYLLLPEIRKFKVRGFTVNELKKKLEAEYTKFIKDPDLEISLYQKRVIKYFISGEVKTPGLYDFNPTSNYEVQMTNINSGTVYSHQKYYLYNAIRKAGGFTNFADLSNIKIIRKNSLSQGGGKISTELNFLKLFSEGAQSTNIEIMDDDYIIISKSENIIQEQLQAINRTNISEGEINVYITGNIPKSGATKLKKGVTLIQAIASAGGTKYWTGNIEYLSFNYDGSSDMRIFRYDKNAVINSYKNPTLKDGDVINVKNTALKTTSEVFSEISNPILSGIGLIKLLGL</sequence>
<dbReference type="InterPro" id="IPR003715">
    <property type="entry name" value="Poly_export_N"/>
</dbReference>
<dbReference type="AlphaFoldDB" id="A0A0A2A4X3"/>